<dbReference type="EMBL" id="JBHTLI010000003">
    <property type="protein sequence ID" value="MFD1096656.1"/>
    <property type="molecule type" value="Genomic_DNA"/>
</dbReference>
<evidence type="ECO:0000256" key="2">
    <source>
        <dbReference type="ARBA" id="ARBA00007118"/>
    </source>
</evidence>
<evidence type="ECO:0000256" key="6">
    <source>
        <dbReference type="ARBA" id="ARBA00023002"/>
    </source>
</evidence>
<organism evidence="8 9">
    <name type="scientific">Salegentibacter chungangensis</name>
    <dbReference type="NCBI Taxonomy" id="1335724"/>
    <lineage>
        <taxon>Bacteria</taxon>
        <taxon>Pseudomonadati</taxon>
        <taxon>Bacteroidota</taxon>
        <taxon>Flavobacteriia</taxon>
        <taxon>Flavobacteriales</taxon>
        <taxon>Flavobacteriaceae</taxon>
        <taxon>Salegentibacter</taxon>
    </lineage>
</organism>
<keyword evidence="4" id="KW-0288">FMN</keyword>
<evidence type="ECO:0000256" key="4">
    <source>
        <dbReference type="ARBA" id="ARBA00022643"/>
    </source>
</evidence>
<comment type="caution">
    <text evidence="8">The sequence shown here is derived from an EMBL/GenBank/DDBJ whole genome shotgun (WGS) entry which is preliminary data.</text>
</comment>
<evidence type="ECO:0000313" key="8">
    <source>
        <dbReference type="EMBL" id="MFD1096656.1"/>
    </source>
</evidence>
<protein>
    <submittedName>
        <fullName evidence="8">NAD(P)H-dependent oxidoreductase</fullName>
    </submittedName>
</protein>
<dbReference type="InterPro" id="IPR033878">
    <property type="entry name" value="NfsB-like"/>
</dbReference>
<dbReference type="Gene3D" id="3.40.109.10">
    <property type="entry name" value="NADH Oxidase"/>
    <property type="match status" value="1"/>
</dbReference>
<dbReference type="CDD" id="cd02149">
    <property type="entry name" value="NfsB-like"/>
    <property type="match status" value="1"/>
</dbReference>
<sequence>MEKYNENLNWRYATKKFDPEQKLSKDQVETLLESIQLSASSYGLQPYEVFVIEDEDIRKKLKAASWDQPQITDASHLLVFANLTEINEDYVNSYLKNISKTRKLDLEKLKGLEDMLKNTVLQFSQEEKSIWAANQAYIALGNFLSAAASQKIDTCPMEGFDAAKYDEILGLKDKGLTTAVIATMGFRSEEDQAQHATKVRKNKEELFHLI</sequence>
<dbReference type="Proteomes" id="UP001597131">
    <property type="component" value="Unassembled WGS sequence"/>
</dbReference>
<dbReference type="InterPro" id="IPR000415">
    <property type="entry name" value="Nitroreductase-like"/>
</dbReference>
<dbReference type="PANTHER" id="PTHR43673">
    <property type="entry name" value="NAD(P)H NITROREDUCTASE YDGI-RELATED"/>
    <property type="match status" value="1"/>
</dbReference>
<keyword evidence="3" id="KW-0285">Flavoprotein</keyword>
<evidence type="ECO:0000256" key="1">
    <source>
        <dbReference type="ARBA" id="ARBA00001917"/>
    </source>
</evidence>
<evidence type="ECO:0000259" key="7">
    <source>
        <dbReference type="Pfam" id="PF00881"/>
    </source>
</evidence>
<proteinExistence type="inferred from homology"/>
<feature type="domain" description="Nitroreductase" evidence="7">
    <location>
        <begin position="9"/>
        <end position="181"/>
    </location>
</feature>
<comment type="similarity">
    <text evidence="2">Belongs to the nitroreductase family.</text>
</comment>
<keyword evidence="9" id="KW-1185">Reference proteome</keyword>
<dbReference type="PANTHER" id="PTHR43673:SF2">
    <property type="entry name" value="NITROREDUCTASE"/>
    <property type="match status" value="1"/>
</dbReference>
<evidence type="ECO:0000256" key="5">
    <source>
        <dbReference type="ARBA" id="ARBA00022857"/>
    </source>
</evidence>
<name>A0ABW3NVA6_9FLAO</name>
<reference evidence="9" key="1">
    <citation type="journal article" date="2019" name="Int. J. Syst. Evol. Microbiol.">
        <title>The Global Catalogue of Microorganisms (GCM) 10K type strain sequencing project: providing services to taxonomists for standard genome sequencing and annotation.</title>
        <authorList>
            <consortium name="The Broad Institute Genomics Platform"/>
            <consortium name="The Broad Institute Genome Sequencing Center for Infectious Disease"/>
            <person name="Wu L."/>
            <person name="Ma J."/>
        </authorList>
    </citation>
    <scope>NUCLEOTIDE SEQUENCE [LARGE SCALE GENOMIC DNA]</scope>
    <source>
        <strain evidence="9">CCUG 64793</strain>
    </source>
</reference>
<keyword evidence="5" id="KW-0521">NADP</keyword>
<accession>A0ABW3NVA6</accession>
<gene>
    <name evidence="8" type="ORF">ACFQ3Q_12915</name>
</gene>
<dbReference type="RefSeq" id="WP_380746499.1">
    <property type="nucleotide sequence ID" value="NZ_JBHTLI010000003.1"/>
</dbReference>
<keyword evidence="6" id="KW-0560">Oxidoreductase</keyword>
<evidence type="ECO:0000256" key="3">
    <source>
        <dbReference type="ARBA" id="ARBA00022630"/>
    </source>
</evidence>
<evidence type="ECO:0000313" key="9">
    <source>
        <dbReference type="Proteomes" id="UP001597131"/>
    </source>
</evidence>
<dbReference type="InterPro" id="IPR029479">
    <property type="entry name" value="Nitroreductase"/>
</dbReference>
<dbReference type="SUPFAM" id="SSF55469">
    <property type="entry name" value="FMN-dependent nitroreductase-like"/>
    <property type="match status" value="1"/>
</dbReference>
<comment type="cofactor">
    <cofactor evidence="1">
        <name>FMN</name>
        <dbReference type="ChEBI" id="CHEBI:58210"/>
    </cofactor>
</comment>
<dbReference type="Pfam" id="PF00881">
    <property type="entry name" value="Nitroreductase"/>
    <property type="match status" value="1"/>
</dbReference>